<keyword evidence="1" id="KW-0732">Signal</keyword>
<dbReference type="Proteomes" id="UP000253144">
    <property type="component" value="Unassembled WGS sequence"/>
</dbReference>
<proteinExistence type="predicted"/>
<sequence length="189" mass="21125">MSWRPYSIVVCLASLFALAVTETSVAADVRKETDSNIIISDASDVGDSSQDNLILEEVPMEYAFRSLLENRNYELEAQLSNQFVKVVNDRGSRNWVVKASVSDSLVLERNKEIKFPVTSFNIDGIDLKEIGNSGIIFQSSSNGKENTGLLSKPIKNVSMRFVDEKNILNDDDTVKGSIQYFLYDTLLVK</sequence>
<gene>
    <name evidence="2" type="ORF">EB12_02512</name>
</gene>
<dbReference type="RefSeq" id="WP_010721992.1">
    <property type="nucleotide sequence ID" value="NZ_JABCAF010000028.1"/>
</dbReference>
<evidence type="ECO:0008006" key="4">
    <source>
        <dbReference type="Google" id="ProtNLM"/>
    </source>
</evidence>
<feature type="signal peptide" evidence="1">
    <location>
        <begin position="1"/>
        <end position="26"/>
    </location>
</feature>
<evidence type="ECO:0000313" key="2">
    <source>
        <dbReference type="EMBL" id="RBS27474.1"/>
    </source>
</evidence>
<comment type="caution">
    <text evidence="2">The sequence shown here is derived from an EMBL/GenBank/DDBJ whole genome shotgun (WGS) entry which is preliminary data.</text>
</comment>
<dbReference type="EMBL" id="LEQJ01000018">
    <property type="protein sequence ID" value="RBS27474.1"/>
    <property type="molecule type" value="Genomic_DNA"/>
</dbReference>
<accession>A0A2S7R9Q3</accession>
<evidence type="ECO:0000256" key="1">
    <source>
        <dbReference type="SAM" id="SignalP"/>
    </source>
</evidence>
<dbReference type="AlphaFoldDB" id="A0A2S7R9Q3"/>
<feature type="chain" id="PRO_5044070724" description="WxL domain-containing protein" evidence="1">
    <location>
        <begin position="27"/>
        <end position="189"/>
    </location>
</feature>
<organism evidence="2 3">
    <name type="scientific">Enterococcus faecium</name>
    <name type="common">Streptococcus faecium</name>
    <dbReference type="NCBI Taxonomy" id="1352"/>
    <lineage>
        <taxon>Bacteria</taxon>
        <taxon>Bacillati</taxon>
        <taxon>Bacillota</taxon>
        <taxon>Bacilli</taxon>
        <taxon>Lactobacillales</taxon>
        <taxon>Enterococcaceae</taxon>
        <taxon>Enterococcus</taxon>
    </lineage>
</organism>
<evidence type="ECO:0000313" key="3">
    <source>
        <dbReference type="Proteomes" id="UP000253144"/>
    </source>
</evidence>
<name>A0A2S7R9Q3_ENTFC</name>
<reference evidence="2 3" key="1">
    <citation type="submission" date="2015-06" db="EMBL/GenBank/DDBJ databases">
        <title>The Genome Sequence of Enterococcus faecium 131EA1.</title>
        <authorList>
            <consortium name="The Broad Institute Genomics Platform"/>
            <consortium name="The Broad Institute Genome Sequencing Center for Infectious Disease"/>
            <person name="Earl A.M."/>
            <person name="Van Tyne D."/>
            <person name="Lebreton F."/>
            <person name="Saavedra J.T."/>
            <person name="Gilmore M.S."/>
            <person name="Manson Mcguire A."/>
            <person name="Clock S."/>
            <person name="Crupain M."/>
            <person name="Rangan U."/>
            <person name="Young S."/>
            <person name="Abouelleil A."/>
            <person name="Cao P."/>
            <person name="Chapman S.B."/>
            <person name="Griggs A."/>
            <person name="Priest M."/>
            <person name="Shea T."/>
            <person name="Wortman J."/>
            <person name="Nusbaum C."/>
            <person name="Birren B."/>
        </authorList>
    </citation>
    <scope>NUCLEOTIDE SEQUENCE [LARGE SCALE GENOMIC DNA]</scope>
    <source>
        <strain evidence="2 3">131EA1</strain>
    </source>
</reference>
<protein>
    <recommendedName>
        <fullName evidence="4">WxL domain-containing protein</fullName>
    </recommendedName>
</protein>